<name>A0AAW8TYM3_9ENTE</name>
<evidence type="ECO:0000313" key="2">
    <source>
        <dbReference type="Proteomes" id="UP001256711"/>
    </source>
</evidence>
<dbReference type="Proteomes" id="UP001256711">
    <property type="component" value="Unassembled WGS sequence"/>
</dbReference>
<dbReference type="Gene3D" id="1.25.10.10">
    <property type="entry name" value="Leucine-rich Repeat Variant"/>
    <property type="match status" value="1"/>
</dbReference>
<dbReference type="InterPro" id="IPR011989">
    <property type="entry name" value="ARM-like"/>
</dbReference>
<dbReference type="SUPFAM" id="SSF48371">
    <property type="entry name" value="ARM repeat"/>
    <property type="match status" value="1"/>
</dbReference>
<evidence type="ECO:0008006" key="3">
    <source>
        <dbReference type="Google" id="ProtNLM"/>
    </source>
</evidence>
<dbReference type="InterPro" id="IPR016024">
    <property type="entry name" value="ARM-type_fold"/>
</dbReference>
<dbReference type="AlphaFoldDB" id="A0AAW8TYM3"/>
<protein>
    <recommendedName>
        <fullName evidence="3">SufBD protein</fullName>
    </recommendedName>
</protein>
<organism evidence="1 2">
    <name type="scientific">Enterococcus asini</name>
    <dbReference type="NCBI Taxonomy" id="57732"/>
    <lineage>
        <taxon>Bacteria</taxon>
        <taxon>Bacillati</taxon>
        <taxon>Bacillota</taxon>
        <taxon>Bacilli</taxon>
        <taxon>Lactobacillales</taxon>
        <taxon>Enterococcaceae</taxon>
        <taxon>Enterococcus</taxon>
    </lineage>
</organism>
<proteinExistence type="predicted"/>
<reference evidence="1" key="1">
    <citation type="submission" date="2023-03" db="EMBL/GenBank/DDBJ databases">
        <authorList>
            <person name="Shen W."/>
            <person name="Cai J."/>
        </authorList>
    </citation>
    <scope>NUCLEOTIDE SEQUENCE</scope>
    <source>
        <strain evidence="1">B226-2</strain>
    </source>
</reference>
<comment type="caution">
    <text evidence="1">The sequence shown here is derived from an EMBL/GenBank/DDBJ whole genome shotgun (WGS) entry which is preliminary data.</text>
</comment>
<gene>
    <name evidence="1" type="ORF">P7H43_03195</name>
</gene>
<dbReference type="EMBL" id="JARQBJ010000001">
    <property type="protein sequence ID" value="MDT2809502.1"/>
    <property type="molecule type" value="Genomic_DNA"/>
</dbReference>
<sequence>MELSETVALLSDKNHSVAYEALQRLHEASEQGPEVAVFVPHFYELLESERSYVRTRGIILLAANAKWISEKELELFLPKFLEHITDPKPITARQCIQCLPQIVDEKPVTAPAIVAALKQVKLTGYQESMQKLVAQDIQQVLRQIQKNITR</sequence>
<dbReference type="RefSeq" id="WP_311835027.1">
    <property type="nucleotide sequence ID" value="NZ_JARQBJ010000001.1"/>
</dbReference>
<accession>A0AAW8TYM3</accession>
<evidence type="ECO:0000313" key="1">
    <source>
        <dbReference type="EMBL" id="MDT2809502.1"/>
    </source>
</evidence>